<dbReference type="RefSeq" id="WP_377488667.1">
    <property type="nucleotide sequence ID" value="NZ_JBHUOX010000019.1"/>
</dbReference>
<dbReference type="EMBL" id="JBHUOX010000019">
    <property type="protein sequence ID" value="MFD3002723.1"/>
    <property type="molecule type" value="Genomic_DNA"/>
</dbReference>
<keyword evidence="2" id="KW-1185">Reference proteome</keyword>
<proteinExistence type="predicted"/>
<organism evidence="1 2">
    <name type="scientific">Pontibacter toksunensis</name>
    <dbReference type="NCBI Taxonomy" id="1332631"/>
    <lineage>
        <taxon>Bacteria</taxon>
        <taxon>Pseudomonadati</taxon>
        <taxon>Bacteroidota</taxon>
        <taxon>Cytophagia</taxon>
        <taxon>Cytophagales</taxon>
        <taxon>Hymenobacteraceae</taxon>
        <taxon>Pontibacter</taxon>
    </lineage>
</organism>
<comment type="caution">
    <text evidence="1">The sequence shown here is derived from an EMBL/GenBank/DDBJ whole genome shotgun (WGS) entry which is preliminary data.</text>
</comment>
<sequence length="44" mass="4870">MDGLDGLGALGGNAHNLEEYLHLNSLDDITKRTALLIYRLTRSK</sequence>
<accession>A0ABW6BYG3</accession>
<reference evidence="2" key="1">
    <citation type="journal article" date="2019" name="Int. J. Syst. Evol. Microbiol.">
        <title>The Global Catalogue of Microorganisms (GCM) 10K type strain sequencing project: providing services to taxonomists for standard genome sequencing and annotation.</title>
        <authorList>
            <consortium name="The Broad Institute Genomics Platform"/>
            <consortium name="The Broad Institute Genome Sequencing Center for Infectious Disease"/>
            <person name="Wu L."/>
            <person name="Ma J."/>
        </authorList>
    </citation>
    <scope>NUCLEOTIDE SEQUENCE [LARGE SCALE GENOMIC DNA]</scope>
    <source>
        <strain evidence="2">KCTC 23984</strain>
    </source>
</reference>
<dbReference type="Proteomes" id="UP001597641">
    <property type="component" value="Unassembled WGS sequence"/>
</dbReference>
<evidence type="ECO:0000313" key="1">
    <source>
        <dbReference type="EMBL" id="MFD3002723.1"/>
    </source>
</evidence>
<protein>
    <submittedName>
        <fullName evidence="1">Uncharacterized protein</fullName>
    </submittedName>
</protein>
<gene>
    <name evidence="1" type="ORF">ACFS7Z_20295</name>
</gene>
<evidence type="ECO:0000313" key="2">
    <source>
        <dbReference type="Proteomes" id="UP001597641"/>
    </source>
</evidence>
<name>A0ABW6BYG3_9BACT</name>